<dbReference type="EMBL" id="JAMKFB020000012">
    <property type="protein sequence ID" value="KAL0179686.1"/>
    <property type="molecule type" value="Genomic_DNA"/>
</dbReference>
<dbReference type="AlphaFoldDB" id="A0ABD0Q4C9"/>
<name>A0ABD0Q4C9_CIRMR</name>
<feature type="non-terminal residue" evidence="1">
    <location>
        <position position="130"/>
    </location>
</feature>
<evidence type="ECO:0000313" key="2">
    <source>
        <dbReference type="Proteomes" id="UP001529510"/>
    </source>
</evidence>
<reference evidence="1 2" key="1">
    <citation type="submission" date="2024-05" db="EMBL/GenBank/DDBJ databases">
        <title>Genome sequencing and assembly of Indian major carp, Cirrhinus mrigala (Hamilton, 1822).</title>
        <authorList>
            <person name="Mohindra V."/>
            <person name="Chowdhury L.M."/>
            <person name="Lal K."/>
            <person name="Jena J.K."/>
        </authorList>
    </citation>
    <scope>NUCLEOTIDE SEQUENCE [LARGE SCALE GENOMIC DNA]</scope>
    <source>
        <strain evidence="1">CM1030</strain>
        <tissue evidence="1">Blood</tissue>
    </source>
</reference>
<proteinExistence type="predicted"/>
<organism evidence="1 2">
    <name type="scientific">Cirrhinus mrigala</name>
    <name type="common">Mrigala</name>
    <dbReference type="NCBI Taxonomy" id="683832"/>
    <lineage>
        <taxon>Eukaryota</taxon>
        <taxon>Metazoa</taxon>
        <taxon>Chordata</taxon>
        <taxon>Craniata</taxon>
        <taxon>Vertebrata</taxon>
        <taxon>Euteleostomi</taxon>
        <taxon>Actinopterygii</taxon>
        <taxon>Neopterygii</taxon>
        <taxon>Teleostei</taxon>
        <taxon>Ostariophysi</taxon>
        <taxon>Cypriniformes</taxon>
        <taxon>Cyprinidae</taxon>
        <taxon>Labeoninae</taxon>
        <taxon>Labeonini</taxon>
        <taxon>Cirrhinus</taxon>
    </lineage>
</organism>
<evidence type="ECO:0000313" key="1">
    <source>
        <dbReference type="EMBL" id="KAL0179686.1"/>
    </source>
</evidence>
<accession>A0ABD0Q4C9</accession>
<protein>
    <submittedName>
        <fullName evidence="1">Uncharacterized protein</fullName>
    </submittedName>
</protein>
<dbReference type="Proteomes" id="UP001529510">
    <property type="component" value="Unassembled WGS sequence"/>
</dbReference>
<sequence>MHSRAAGPLSRFLMSTSTSPTVRMSGSSAPMRAVGSRRTIRAAATGDSCVPWAAGRCSSVKIRPNITATENCTSAMAIAANLRRKMQRMQSRMAQIRRQINLMCESLEKGRDPAFGQMLMLPTHQQRQFK</sequence>
<keyword evidence="2" id="KW-1185">Reference proteome</keyword>
<comment type="caution">
    <text evidence="1">The sequence shown here is derived from an EMBL/GenBank/DDBJ whole genome shotgun (WGS) entry which is preliminary data.</text>
</comment>
<gene>
    <name evidence="1" type="ORF">M9458_025128</name>
</gene>